<feature type="transmembrane region" description="Helical" evidence="2">
    <location>
        <begin position="50"/>
        <end position="76"/>
    </location>
</feature>
<dbReference type="EMBL" id="BLYL01000003">
    <property type="protein sequence ID" value="GFO93828.1"/>
    <property type="molecule type" value="Genomic_DNA"/>
</dbReference>
<evidence type="ECO:0000256" key="2">
    <source>
        <dbReference type="SAM" id="Phobius"/>
    </source>
</evidence>
<dbReference type="AlphaFoldDB" id="A0AAI9NXP6"/>
<name>A0AAI9NXP6_9FIRM</name>
<organism evidence="3 4">
    <name type="scientific">Coprococcus eutactus</name>
    <dbReference type="NCBI Taxonomy" id="33043"/>
    <lineage>
        <taxon>Bacteria</taxon>
        <taxon>Bacillati</taxon>
        <taxon>Bacillota</taxon>
        <taxon>Clostridia</taxon>
        <taxon>Lachnospirales</taxon>
        <taxon>Lachnospiraceae</taxon>
        <taxon>Coprococcus</taxon>
    </lineage>
</organism>
<feature type="transmembrane region" description="Helical" evidence="2">
    <location>
        <begin position="88"/>
        <end position="107"/>
    </location>
</feature>
<accession>A0AAI9NXP6</accession>
<sequence length="340" mass="37673">MSTLLDFRDGVKNFCSKYDKFVSPLCKFILALVVFWSINHLTGYNSTISSIVVVLAAAFVCAFLSGQLTLAIAGLYACAQVASASLELGISFVVIFVIMYCVYIRFFPKASWIILFMPFFYIIKFQYFMPILAGMTAGFTGMVPAAFGCIFYFFLKHTADYVALSSSSAEGDLIEGYKYIFQHLVQDKTLLLTIIVFAVVIVLTYIIYRMSFAYSWYVAIITGGVVEIILFLVGTLSMEVEVSLAGALLGCILAILVAIVVQFFKIVVDYSSVENTQFEDDDYYYYVKAVPKVMGGAQRKAARREQPSPRPQQKRSTSSGSGAQRSRSAAKEDSVTGSTR</sequence>
<keyword evidence="2" id="KW-0812">Transmembrane</keyword>
<evidence type="ECO:0000313" key="4">
    <source>
        <dbReference type="Proteomes" id="UP000660047"/>
    </source>
</evidence>
<keyword evidence="2" id="KW-1133">Transmembrane helix</keyword>
<feature type="transmembrane region" description="Helical" evidence="2">
    <location>
        <begin position="245"/>
        <end position="264"/>
    </location>
</feature>
<reference evidence="3" key="1">
    <citation type="submission" date="2020-06" db="EMBL/GenBank/DDBJ databases">
        <title>Characterization of fructooligosaccharide metabolism and fructooligosaccharide-degrading enzymes in human commensal butyrate producers.</title>
        <authorList>
            <person name="Tanno H."/>
            <person name="Fujii T."/>
            <person name="Hirano K."/>
            <person name="Maeno S."/>
            <person name="Tonozuka T."/>
            <person name="Sakamoto M."/>
            <person name="Ohkuma M."/>
            <person name="Tochio T."/>
            <person name="Endo A."/>
        </authorList>
    </citation>
    <scope>NUCLEOTIDE SEQUENCE</scope>
    <source>
        <strain evidence="3">JCM 31265</strain>
    </source>
</reference>
<evidence type="ECO:0000256" key="1">
    <source>
        <dbReference type="SAM" id="MobiDB-lite"/>
    </source>
</evidence>
<feature type="region of interest" description="Disordered" evidence="1">
    <location>
        <begin position="296"/>
        <end position="340"/>
    </location>
</feature>
<keyword evidence="2" id="KW-0472">Membrane</keyword>
<evidence type="ECO:0000313" key="3">
    <source>
        <dbReference type="EMBL" id="GFO93828.1"/>
    </source>
</evidence>
<feature type="transmembrane region" description="Helical" evidence="2">
    <location>
        <begin position="189"/>
        <end position="208"/>
    </location>
</feature>
<feature type="transmembrane region" description="Helical" evidence="2">
    <location>
        <begin position="21"/>
        <end position="38"/>
    </location>
</feature>
<proteinExistence type="predicted"/>
<feature type="compositionally biased region" description="Low complexity" evidence="1">
    <location>
        <begin position="315"/>
        <end position="327"/>
    </location>
</feature>
<dbReference type="Proteomes" id="UP000660047">
    <property type="component" value="Unassembled WGS sequence"/>
</dbReference>
<dbReference type="RefSeq" id="WP_022216141.1">
    <property type="nucleotide sequence ID" value="NZ_BLYL01000003.1"/>
</dbReference>
<gene>
    <name evidence="3" type="ORF">COEU31_08740</name>
</gene>
<feature type="transmembrane region" description="Helical" evidence="2">
    <location>
        <begin position="127"/>
        <end position="155"/>
    </location>
</feature>
<feature type="transmembrane region" description="Helical" evidence="2">
    <location>
        <begin position="214"/>
        <end position="233"/>
    </location>
</feature>
<protein>
    <submittedName>
        <fullName evidence="3">Uncharacterized protein</fullName>
    </submittedName>
</protein>
<comment type="caution">
    <text evidence="3">The sequence shown here is derived from an EMBL/GenBank/DDBJ whole genome shotgun (WGS) entry which is preliminary data.</text>
</comment>